<dbReference type="EMBL" id="JACGWK010000008">
    <property type="protein sequence ID" value="KAL0339312.1"/>
    <property type="molecule type" value="Genomic_DNA"/>
</dbReference>
<gene>
    <name evidence="2" type="ORF">Sangu_1453300</name>
</gene>
<protein>
    <submittedName>
        <fullName evidence="2">Cell number regulator 6</fullName>
    </submittedName>
</protein>
<dbReference type="NCBIfam" id="TIGR01571">
    <property type="entry name" value="A_thal_Cys_rich"/>
    <property type="match status" value="1"/>
</dbReference>
<organism evidence="2">
    <name type="scientific">Sesamum angustifolium</name>
    <dbReference type="NCBI Taxonomy" id="2727405"/>
    <lineage>
        <taxon>Eukaryota</taxon>
        <taxon>Viridiplantae</taxon>
        <taxon>Streptophyta</taxon>
        <taxon>Embryophyta</taxon>
        <taxon>Tracheophyta</taxon>
        <taxon>Spermatophyta</taxon>
        <taxon>Magnoliopsida</taxon>
        <taxon>eudicotyledons</taxon>
        <taxon>Gunneridae</taxon>
        <taxon>Pentapetalae</taxon>
        <taxon>asterids</taxon>
        <taxon>lamiids</taxon>
        <taxon>Lamiales</taxon>
        <taxon>Pedaliaceae</taxon>
        <taxon>Sesamum</taxon>
    </lineage>
</organism>
<accession>A0AAW2N8U1</accession>
<evidence type="ECO:0000256" key="1">
    <source>
        <dbReference type="SAM" id="MobiDB-lite"/>
    </source>
</evidence>
<comment type="caution">
    <text evidence="2">The sequence shown here is derived from an EMBL/GenBank/DDBJ whole genome shotgun (WGS) entry which is preliminary data.</text>
</comment>
<sequence>MAEGTYVKLNEDHHSGENITPGELNQAIDVDKLHARICEQCGQVLPPSYIPPADEDWATGIFGFCEDADSCLTGFFCPCVQFGRNVAALNDDISSERACIGHAVCIEGGIAAAAVTAAFHGVIDPDSVCLLTEGFLFAWWVCAIYTGMGRQLLQRRYHLKDSPCDPCLVHCCLHWCAICQEHREMQHHLSDFSTSDDTVVRPPEAQEMNAAAQKHENVPSSDQGDDAPTTYSCSPCEILAILL</sequence>
<feature type="region of interest" description="Disordered" evidence="1">
    <location>
        <begin position="208"/>
        <end position="229"/>
    </location>
</feature>
<proteinExistence type="predicted"/>
<name>A0AAW2N8U1_9LAMI</name>
<dbReference type="InterPro" id="IPR006461">
    <property type="entry name" value="PLAC_motif_containing"/>
</dbReference>
<dbReference type="PANTHER" id="PTHR15907">
    <property type="entry name" value="DUF614 FAMILY PROTEIN-RELATED"/>
    <property type="match status" value="1"/>
</dbReference>
<evidence type="ECO:0000313" key="2">
    <source>
        <dbReference type="EMBL" id="KAL0339312.1"/>
    </source>
</evidence>
<dbReference type="AlphaFoldDB" id="A0AAW2N8U1"/>
<reference evidence="2" key="1">
    <citation type="submission" date="2020-06" db="EMBL/GenBank/DDBJ databases">
        <authorList>
            <person name="Li T."/>
            <person name="Hu X."/>
            <person name="Zhang T."/>
            <person name="Song X."/>
            <person name="Zhang H."/>
            <person name="Dai N."/>
            <person name="Sheng W."/>
            <person name="Hou X."/>
            <person name="Wei L."/>
        </authorList>
    </citation>
    <scope>NUCLEOTIDE SEQUENCE</scope>
    <source>
        <strain evidence="2">G01</strain>
        <tissue evidence="2">Leaf</tissue>
    </source>
</reference>
<dbReference type="Pfam" id="PF04749">
    <property type="entry name" value="PLAC8"/>
    <property type="match status" value="1"/>
</dbReference>
<reference evidence="2" key="2">
    <citation type="journal article" date="2024" name="Plant">
        <title>Genomic evolution and insights into agronomic trait innovations of Sesamum species.</title>
        <authorList>
            <person name="Miao H."/>
            <person name="Wang L."/>
            <person name="Qu L."/>
            <person name="Liu H."/>
            <person name="Sun Y."/>
            <person name="Le M."/>
            <person name="Wang Q."/>
            <person name="Wei S."/>
            <person name="Zheng Y."/>
            <person name="Lin W."/>
            <person name="Duan Y."/>
            <person name="Cao H."/>
            <person name="Xiong S."/>
            <person name="Wang X."/>
            <person name="Wei L."/>
            <person name="Li C."/>
            <person name="Ma Q."/>
            <person name="Ju M."/>
            <person name="Zhao R."/>
            <person name="Li G."/>
            <person name="Mu C."/>
            <person name="Tian Q."/>
            <person name="Mei H."/>
            <person name="Zhang T."/>
            <person name="Gao T."/>
            <person name="Zhang H."/>
        </authorList>
    </citation>
    <scope>NUCLEOTIDE SEQUENCE</scope>
    <source>
        <strain evidence="2">G01</strain>
    </source>
</reference>